<organism evidence="2 3">
    <name type="scientific">Gossypium barbadense</name>
    <name type="common">Sea Island cotton</name>
    <name type="synonym">Hibiscus barbadensis</name>
    <dbReference type="NCBI Taxonomy" id="3634"/>
    <lineage>
        <taxon>Eukaryota</taxon>
        <taxon>Viridiplantae</taxon>
        <taxon>Streptophyta</taxon>
        <taxon>Embryophyta</taxon>
        <taxon>Tracheophyta</taxon>
        <taxon>Spermatophyta</taxon>
        <taxon>Magnoliopsida</taxon>
        <taxon>eudicotyledons</taxon>
        <taxon>Gunneridae</taxon>
        <taxon>Pentapetalae</taxon>
        <taxon>rosids</taxon>
        <taxon>malvids</taxon>
        <taxon>Malvales</taxon>
        <taxon>Malvaceae</taxon>
        <taxon>Malvoideae</taxon>
        <taxon>Gossypium</taxon>
    </lineage>
</organism>
<dbReference type="AlphaFoldDB" id="A0A2P5XXZ8"/>
<accession>A0A2P5XXZ8</accession>
<sequence>MTKPRTQGINMNPIKKVTDPHSINEIDIPSISQANPAGGIVVIDAVRGRGILSGAAGWSEKGSGIVGNRRRFRTSTNSS</sequence>
<reference evidence="2 3" key="1">
    <citation type="submission" date="2015-01" db="EMBL/GenBank/DDBJ databases">
        <title>Genome of allotetraploid Gossypium barbadense reveals genomic plasticity and fiber elongation in cotton evolution.</title>
        <authorList>
            <person name="Chen X."/>
            <person name="Liu X."/>
            <person name="Zhao B."/>
            <person name="Zheng H."/>
            <person name="Hu Y."/>
            <person name="Lu G."/>
            <person name="Yang C."/>
            <person name="Chen J."/>
            <person name="Shan C."/>
            <person name="Zhang L."/>
            <person name="Zhou Y."/>
            <person name="Wang L."/>
            <person name="Guo W."/>
            <person name="Bai Y."/>
            <person name="Ruan J."/>
            <person name="Shangguan X."/>
            <person name="Mao Y."/>
            <person name="Jiang J."/>
            <person name="Zhu Y."/>
            <person name="Lei J."/>
            <person name="Kang H."/>
            <person name="Chen S."/>
            <person name="He X."/>
            <person name="Wang R."/>
            <person name="Wang Y."/>
            <person name="Chen J."/>
            <person name="Wang L."/>
            <person name="Yu S."/>
            <person name="Wang B."/>
            <person name="Wei J."/>
            <person name="Song S."/>
            <person name="Lu X."/>
            <person name="Gao Z."/>
            <person name="Gu W."/>
            <person name="Deng X."/>
            <person name="Ma D."/>
            <person name="Wang S."/>
            <person name="Liang W."/>
            <person name="Fang L."/>
            <person name="Cai C."/>
            <person name="Zhu X."/>
            <person name="Zhou B."/>
            <person name="Zhang Y."/>
            <person name="Chen Z."/>
            <person name="Xu S."/>
            <person name="Zhu R."/>
            <person name="Wang S."/>
            <person name="Zhang T."/>
            <person name="Zhao G."/>
        </authorList>
    </citation>
    <scope>NUCLEOTIDE SEQUENCE [LARGE SCALE GENOMIC DNA]</scope>
    <source>
        <strain evidence="3">cv. Xinhai21</strain>
        <tissue evidence="2">Leaf</tissue>
    </source>
</reference>
<dbReference type="Proteomes" id="UP000239757">
    <property type="component" value="Unassembled WGS sequence"/>
</dbReference>
<proteinExistence type="predicted"/>
<evidence type="ECO:0000313" key="2">
    <source>
        <dbReference type="EMBL" id="PPS08166.1"/>
    </source>
</evidence>
<name>A0A2P5XXZ8_GOSBA</name>
<dbReference type="OrthoDB" id="10570617at2759"/>
<feature type="compositionally biased region" description="Polar residues" evidence="1">
    <location>
        <begin position="1"/>
        <end position="10"/>
    </location>
</feature>
<evidence type="ECO:0000313" key="3">
    <source>
        <dbReference type="Proteomes" id="UP000239757"/>
    </source>
</evidence>
<protein>
    <submittedName>
        <fullName evidence="2">Uncharacterized protein</fullName>
    </submittedName>
</protein>
<evidence type="ECO:0000256" key="1">
    <source>
        <dbReference type="SAM" id="MobiDB-lite"/>
    </source>
</evidence>
<feature type="region of interest" description="Disordered" evidence="1">
    <location>
        <begin position="1"/>
        <end position="21"/>
    </location>
</feature>
<dbReference type="EMBL" id="KZ664052">
    <property type="protein sequence ID" value="PPS08166.1"/>
    <property type="molecule type" value="Genomic_DNA"/>
</dbReference>
<gene>
    <name evidence="2" type="ORF">GOBAR_AA12478</name>
</gene>